<name>A0ABN0Z1Y2_9BACI</name>
<dbReference type="EMBL" id="BAAADM010000005">
    <property type="protein sequence ID" value="GAA0429314.1"/>
    <property type="molecule type" value="Genomic_DNA"/>
</dbReference>
<dbReference type="PANTHER" id="PTHR30466">
    <property type="entry name" value="FLAVIN REDUCTASE"/>
    <property type="match status" value="1"/>
</dbReference>
<dbReference type="PROSITE" id="PS50949">
    <property type="entry name" value="HTH_GNTR"/>
    <property type="match status" value="1"/>
</dbReference>
<dbReference type="InterPro" id="IPR002563">
    <property type="entry name" value="Flavin_Rdtase-like_dom"/>
</dbReference>
<dbReference type="InterPro" id="IPR036388">
    <property type="entry name" value="WH-like_DNA-bd_sf"/>
</dbReference>
<dbReference type="Pfam" id="PF00392">
    <property type="entry name" value="GntR"/>
    <property type="match status" value="1"/>
</dbReference>
<comment type="similarity">
    <text evidence="1">Belongs to the non-flavoprotein flavin reductase family.</text>
</comment>
<comment type="caution">
    <text evidence="7">The sequence shown here is derived from an EMBL/GenBank/DDBJ whole genome shotgun (WGS) entry which is preliminary data.</text>
</comment>
<accession>A0ABN0Z1Y2</accession>
<evidence type="ECO:0000256" key="1">
    <source>
        <dbReference type="ARBA" id="ARBA00008898"/>
    </source>
</evidence>
<dbReference type="PANTHER" id="PTHR30466:SF11">
    <property type="entry name" value="FLAVIN-DEPENDENT MONOOXYGENASE, REDUCTASE SUBUNIT HSAB"/>
    <property type="match status" value="1"/>
</dbReference>
<dbReference type="SUPFAM" id="SSF50475">
    <property type="entry name" value="FMN-binding split barrel"/>
    <property type="match status" value="1"/>
</dbReference>
<keyword evidence="5" id="KW-0804">Transcription</keyword>
<keyword evidence="3" id="KW-0805">Transcription regulation</keyword>
<dbReference type="RefSeq" id="WP_343750588.1">
    <property type="nucleotide sequence ID" value="NZ_BAAADM010000005.1"/>
</dbReference>
<keyword evidence="8" id="KW-1185">Reference proteome</keyword>
<proteinExistence type="inferred from homology"/>
<evidence type="ECO:0000313" key="8">
    <source>
        <dbReference type="Proteomes" id="UP001501459"/>
    </source>
</evidence>
<evidence type="ECO:0000313" key="7">
    <source>
        <dbReference type="EMBL" id="GAA0429314.1"/>
    </source>
</evidence>
<keyword evidence="2" id="KW-0560">Oxidoreductase</keyword>
<dbReference type="SMART" id="SM00903">
    <property type="entry name" value="Flavin_Reduct"/>
    <property type="match status" value="1"/>
</dbReference>
<evidence type="ECO:0000256" key="2">
    <source>
        <dbReference type="ARBA" id="ARBA00023002"/>
    </source>
</evidence>
<sequence>MSAEFTEVDSNGKQFVDRDLYRDVIGHFASGVTIITTRKDETDFGITASAVASLSMDPPMLIVCVNKQTGTCNAISESKKFGVNILHEDQSELAKQFARANTDKFQGVDTTYGEMGEPLLNDVLAHLECRVAEEVTGGTHSVFLAEVQNAQAEQGMPLAYFRGKFGHFQDANDERVFREIRKMVLERNFQPDQTLNINDLAYQFDVPRQAVYYAMIRLESNGLINRMEEDHYRVSPLDTKTLNEALDTRSALEIAAVEQTVGHLSDQQLDDLKKRMKDTLPKNDGSFLSADQYTEANQSFHDFTVAIAENTTLLNSYRQVTAEEVMASAIRAALLANDQTAHNELTSLADDHIALVEAFEAGDKEKAISAIKQHTENAKRLGHYLIDSAGGHI</sequence>
<evidence type="ECO:0000256" key="3">
    <source>
        <dbReference type="ARBA" id="ARBA00023015"/>
    </source>
</evidence>
<dbReference type="Gene3D" id="1.20.120.530">
    <property type="entry name" value="GntR ligand-binding domain-like"/>
    <property type="match status" value="1"/>
</dbReference>
<dbReference type="Proteomes" id="UP001501459">
    <property type="component" value="Unassembled WGS sequence"/>
</dbReference>
<dbReference type="InterPro" id="IPR012349">
    <property type="entry name" value="Split_barrel_FMN-bd"/>
</dbReference>
<dbReference type="InterPro" id="IPR050268">
    <property type="entry name" value="NADH-dep_flavin_reductase"/>
</dbReference>
<organism evidence="7 8">
    <name type="scientific">Lentibacillus halophilus</name>
    <dbReference type="NCBI Taxonomy" id="295065"/>
    <lineage>
        <taxon>Bacteria</taxon>
        <taxon>Bacillati</taxon>
        <taxon>Bacillota</taxon>
        <taxon>Bacilli</taxon>
        <taxon>Bacillales</taxon>
        <taxon>Bacillaceae</taxon>
        <taxon>Lentibacillus</taxon>
    </lineage>
</organism>
<protein>
    <recommendedName>
        <fullName evidence="6">HTH gntR-type domain-containing protein</fullName>
    </recommendedName>
</protein>
<dbReference type="SMART" id="SM00895">
    <property type="entry name" value="FCD"/>
    <property type="match status" value="1"/>
</dbReference>
<feature type="domain" description="HTH gntR-type" evidence="6">
    <location>
        <begin position="170"/>
        <end position="237"/>
    </location>
</feature>
<evidence type="ECO:0000256" key="5">
    <source>
        <dbReference type="ARBA" id="ARBA00023163"/>
    </source>
</evidence>
<dbReference type="SUPFAM" id="SSF48008">
    <property type="entry name" value="GntR ligand-binding domain-like"/>
    <property type="match status" value="1"/>
</dbReference>
<evidence type="ECO:0000259" key="6">
    <source>
        <dbReference type="PROSITE" id="PS50949"/>
    </source>
</evidence>
<dbReference type="Gene3D" id="1.10.10.10">
    <property type="entry name" value="Winged helix-like DNA-binding domain superfamily/Winged helix DNA-binding domain"/>
    <property type="match status" value="1"/>
</dbReference>
<gene>
    <name evidence="7" type="ORF">GCM10008983_02060</name>
</gene>
<dbReference type="InterPro" id="IPR000524">
    <property type="entry name" value="Tscrpt_reg_HTH_GntR"/>
</dbReference>
<dbReference type="Pfam" id="PF01613">
    <property type="entry name" value="Flavin_Reduct"/>
    <property type="match status" value="1"/>
</dbReference>
<evidence type="ECO:0000256" key="4">
    <source>
        <dbReference type="ARBA" id="ARBA00023125"/>
    </source>
</evidence>
<reference evidence="7 8" key="1">
    <citation type="journal article" date="2019" name="Int. J. Syst. Evol. Microbiol.">
        <title>The Global Catalogue of Microorganisms (GCM) 10K type strain sequencing project: providing services to taxonomists for standard genome sequencing and annotation.</title>
        <authorList>
            <consortium name="The Broad Institute Genomics Platform"/>
            <consortium name="The Broad Institute Genome Sequencing Center for Infectious Disease"/>
            <person name="Wu L."/>
            <person name="Ma J."/>
        </authorList>
    </citation>
    <scope>NUCLEOTIDE SEQUENCE [LARGE SCALE GENOMIC DNA]</scope>
    <source>
        <strain evidence="7 8">JCM 12149</strain>
    </source>
</reference>
<dbReference type="Pfam" id="PF07729">
    <property type="entry name" value="FCD"/>
    <property type="match status" value="1"/>
</dbReference>
<dbReference type="InterPro" id="IPR008920">
    <property type="entry name" value="TF_FadR/GntR_C"/>
</dbReference>
<dbReference type="SUPFAM" id="SSF46785">
    <property type="entry name" value="Winged helix' DNA-binding domain"/>
    <property type="match status" value="1"/>
</dbReference>
<dbReference type="InterPro" id="IPR036390">
    <property type="entry name" value="WH_DNA-bd_sf"/>
</dbReference>
<keyword evidence="4" id="KW-0238">DNA-binding</keyword>
<dbReference type="InterPro" id="IPR011711">
    <property type="entry name" value="GntR_C"/>
</dbReference>
<dbReference type="Gene3D" id="2.30.110.10">
    <property type="entry name" value="Electron Transport, Fmn-binding Protein, Chain A"/>
    <property type="match status" value="1"/>
</dbReference>